<feature type="compositionally biased region" description="Low complexity" evidence="1">
    <location>
        <begin position="1"/>
        <end position="11"/>
    </location>
</feature>
<dbReference type="PANTHER" id="PTHR45990">
    <property type="entry name" value="DNA REPAIR PROTEIN REV1"/>
    <property type="match status" value="1"/>
</dbReference>
<name>A0A5D3B314_9TREE</name>
<dbReference type="GO" id="GO:0005634">
    <property type="term" value="C:nucleus"/>
    <property type="evidence" value="ECO:0007669"/>
    <property type="project" value="TreeGrafter"/>
</dbReference>
<accession>A0A5D3B314</accession>
<dbReference type="GO" id="GO:0042276">
    <property type="term" value="P:error-prone translesion synthesis"/>
    <property type="evidence" value="ECO:0007669"/>
    <property type="project" value="TreeGrafter"/>
</dbReference>
<evidence type="ECO:0000256" key="1">
    <source>
        <dbReference type="SAM" id="MobiDB-lite"/>
    </source>
</evidence>
<proteinExistence type="predicted"/>
<protein>
    <recommendedName>
        <fullName evidence="2">BRCT domain-containing protein</fullName>
    </recommendedName>
</protein>
<comment type="caution">
    <text evidence="3">The sequence shown here is derived from an EMBL/GenBank/DDBJ whole genome shotgun (WGS) entry which is preliminary data.</text>
</comment>
<organism evidence="3 4">
    <name type="scientific">Cryptococcus floricola</name>
    <dbReference type="NCBI Taxonomy" id="2591691"/>
    <lineage>
        <taxon>Eukaryota</taxon>
        <taxon>Fungi</taxon>
        <taxon>Dikarya</taxon>
        <taxon>Basidiomycota</taxon>
        <taxon>Agaricomycotina</taxon>
        <taxon>Tremellomycetes</taxon>
        <taxon>Tremellales</taxon>
        <taxon>Cryptococcaceae</taxon>
        <taxon>Cryptococcus</taxon>
    </lineage>
</organism>
<dbReference type="Pfam" id="PF16589">
    <property type="entry name" value="BRCT_2"/>
    <property type="match status" value="1"/>
</dbReference>
<dbReference type="Proteomes" id="UP000322245">
    <property type="component" value="Unassembled WGS sequence"/>
</dbReference>
<dbReference type="SMART" id="SM00292">
    <property type="entry name" value="BRCT"/>
    <property type="match status" value="1"/>
</dbReference>
<evidence type="ECO:0000313" key="4">
    <source>
        <dbReference type="Proteomes" id="UP000322245"/>
    </source>
</evidence>
<dbReference type="InterPro" id="IPR001357">
    <property type="entry name" value="BRCT_dom"/>
</dbReference>
<dbReference type="GO" id="GO:0017125">
    <property type="term" value="F:deoxycytidyl transferase activity"/>
    <property type="evidence" value="ECO:0007669"/>
    <property type="project" value="TreeGrafter"/>
</dbReference>
<evidence type="ECO:0000313" key="3">
    <source>
        <dbReference type="EMBL" id="TYJ56650.1"/>
    </source>
</evidence>
<dbReference type="InterPro" id="IPR036420">
    <property type="entry name" value="BRCT_dom_sf"/>
</dbReference>
<keyword evidence="4" id="KW-1185">Reference proteome</keyword>
<sequence>MPRSSSPDIVPISPPPPPAASSSTRKLTLPKRNLLPSPTSGRRFPKIFREEPKGGRSKDKARMKAKEDRLKKRKEEFFVGKGKEKAAEAIEVDKDEGEGEVFEEVSRARTTEKMMNSLGKSGNPITNSSMPQRSDYVVSCATGHQRSESRGPVVNKTYAQLRTDQLQKQSRANKTMLFKGCLFYMNGSTGPKVSNLQLRNMIAENGGRFTTVQTSACTHIIANAGLSGGKTQKHLEMQGGRRSSRQARVVRVEWVLDSVAQGAKLSEAGYTMIDNPVSPSGYYRCMGPTDDPIDTTKSLHHARSQAKVIAV</sequence>
<gene>
    <name evidence="3" type="ORF">B9479_002580</name>
</gene>
<dbReference type="PANTHER" id="PTHR45990:SF1">
    <property type="entry name" value="DNA REPAIR PROTEIN REV1"/>
    <property type="match status" value="1"/>
</dbReference>
<dbReference type="EMBL" id="NIDF01000021">
    <property type="protein sequence ID" value="TYJ56650.1"/>
    <property type="molecule type" value="Genomic_DNA"/>
</dbReference>
<feature type="compositionally biased region" description="Basic and acidic residues" evidence="1">
    <location>
        <begin position="47"/>
        <end position="69"/>
    </location>
</feature>
<feature type="domain" description="BRCT" evidence="2">
    <location>
        <begin position="173"/>
        <end position="272"/>
    </location>
</feature>
<dbReference type="PROSITE" id="PS50172">
    <property type="entry name" value="BRCT"/>
    <property type="match status" value="1"/>
</dbReference>
<dbReference type="Gene3D" id="3.40.50.10190">
    <property type="entry name" value="BRCT domain"/>
    <property type="match status" value="1"/>
</dbReference>
<reference evidence="3 4" key="1">
    <citation type="submission" date="2017-05" db="EMBL/GenBank/DDBJ databases">
        <title>The Genome Sequence of Tsuchiyaea wingfieldii DSM 27421.</title>
        <authorList>
            <person name="Cuomo C."/>
            <person name="Passer A."/>
            <person name="Billmyre B."/>
            <person name="Heitman J."/>
        </authorList>
    </citation>
    <scope>NUCLEOTIDE SEQUENCE [LARGE SCALE GENOMIC DNA]</scope>
    <source>
        <strain evidence="3 4">DSM 27421</strain>
    </source>
</reference>
<evidence type="ECO:0000259" key="2">
    <source>
        <dbReference type="PROSITE" id="PS50172"/>
    </source>
</evidence>
<dbReference type="AlphaFoldDB" id="A0A5D3B314"/>
<dbReference type="SUPFAM" id="SSF52113">
    <property type="entry name" value="BRCT domain"/>
    <property type="match status" value="1"/>
</dbReference>
<feature type="region of interest" description="Disordered" evidence="1">
    <location>
        <begin position="1"/>
        <end position="69"/>
    </location>
</feature>
<dbReference type="GO" id="GO:0003887">
    <property type="term" value="F:DNA-directed DNA polymerase activity"/>
    <property type="evidence" value="ECO:0007669"/>
    <property type="project" value="TreeGrafter"/>
</dbReference>
<dbReference type="GO" id="GO:0070987">
    <property type="term" value="P:error-free translesion synthesis"/>
    <property type="evidence" value="ECO:0007669"/>
    <property type="project" value="TreeGrafter"/>
</dbReference>